<comment type="caution">
    <text evidence="7">The sequence shown here is derived from an EMBL/GenBank/DDBJ whole genome shotgun (WGS) entry which is preliminary data.</text>
</comment>
<comment type="catalytic activity">
    <reaction evidence="6">
        <text>precorrin-2 + NAD(+) = sirohydrochlorin + NADH + 2 H(+)</text>
        <dbReference type="Rhea" id="RHEA:15613"/>
        <dbReference type="ChEBI" id="CHEBI:15378"/>
        <dbReference type="ChEBI" id="CHEBI:57540"/>
        <dbReference type="ChEBI" id="CHEBI:57945"/>
        <dbReference type="ChEBI" id="CHEBI:58351"/>
        <dbReference type="ChEBI" id="CHEBI:58827"/>
        <dbReference type="EC" id="1.3.1.76"/>
    </reaction>
</comment>
<gene>
    <name evidence="7" type="ORF">MAIT1_01339</name>
</gene>
<dbReference type="Gene3D" id="3.40.50.720">
    <property type="entry name" value="NAD(P)-binding Rossmann-like Domain"/>
    <property type="match status" value="1"/>
</dbReference>
<dbReference type="Proteomes" id="UP000194003">
    <property type="component" value="Unassembled WGS sequence"/>
</dbReference>
<organism evidence="7 8">
    <name type="scientific">Magnetofaba australis IT-1</name>
    <dbReference type="NCBI Taxonomy" id="1434232"/>
    <lineage>
        <taxon>Bacteria</taxon>
        <taxon>Pseudomonadati</taxon>
        <taxon>Pseudomonadota</taxon>
        <taxon>Magnetococcia</taxon>
        <taxon>Magnetococcales</taxon>
        <taxon>Magnetococcaceae</taxon>
        <taxon>Magnetofaba</taxon>
    </lineage>
</organism>
<evidence type="ECO:0000256" key="1">
    <source>
        <dbReference type="ARBA" id="ARBA00005010"/>
    </source>
</evidence>
<dbReference type="SUPFAM" id="SSF75615">
    <property type="entry name" value="Siroheme synthase middle domains-like"/>
    <property type="match status" value="1"/>
</dbReference>
<evidence type="ECO:0000256" key="5">
    <source>
        <dbReference type="ARBA" id="ARBA00023244"/>
    </source>
</evidence>
<evidence type="ECO:0000256" key="4">
    <source>
        <dbReference type="ARBA" id="ARBA00023027"/>
    </source>
</evidence>
<evidence type="ECO:0000313" key="7">
    <source>
        <dbReference type="EMBL" id="OSM01396.1"/>
    </source>
</evidence>
<dbReference type="InterPro" id="IPR006367">
    <property type="entry name" value="Sirohaem_synthase_N"/>
</dbReference>
<dbReference type="PANTHER" id="PTHR35330">
    <property type="entry name" value="SIROHEME BIOSYNTHESIS PROTEIN MET8"/>
    <property type="match status" value="1"/>
</dbReference>
<evidence type="ECO:0000313" key="8">
    <source>
        <dbReference type="Proteomes" id="UP000194003"/>
    </source>
</evidence>
<dbReference type="GO" id="GO:0043115">
    <property type="term" value="F:precorrin-2 dehydrogenase activity"/>
    <property type="evidence" value="ECO:0007669"/>
    <property type="project" value="UniProtKB-EC"/>
</dbReference>
<dbReference type="GO" id="GO:0019354">
    <property type="term" value="P:siroheme biosynthetic process"/>
    <property type="evidence" value="ECO:0007669"/>
    <property type="project" value="UniProtKB-UniPathway"/>
</dbReference>
<keyword evidence="5" id="KW-0627">Porphyrin biosynthesis</keyword>
<dbReference type="STRING" id="1434232.MAIT1_01339"/>
<keyword evidence="3" id="KW-0560">Oxidoreductase</keyword>
<dbReference type="UniPathway" id="UPA00262">
    <property type="reaction ID" value="UER00222"/>
</dbReference>
<dbReference type="NCBIfam" id="TIGR01470">
    <property type="entry name" value="cysG_Nterm"/>
    <property type="match status" value="1"/>
</dbReference>
<dbReference type="RefSeq" id="WP_085442638.1">
    <property type="nucleotide sequence ID" value="NZ_LVJN01000020.1"/>
</dbReference>
<keyword evidence="8" id="KW-1185">Reference proteome</keyword>
<dbReference type="Pfam" id="PF13241">
    <property type="entry name" value="NAD_binding_7"/>
    <property type="match status" value="1"/>
</dbReference>
<accession>A0A1Y2K194</accession>
<dbReference type="GO" id="GO:0004325">
    <property type="term" value="F:ferrochelatase activity"/>
    <property type="evidence" value="ECO:0007669"/>
    <property type="project" value="InterPro"/>
</dbReference>
<name>A0A1Y2K194_9PROT</name>
<dbReference type="InterPro" id="IPR028161">
    <property type="entry name" value="Met8-like"/>
</dbReference>
<sequence length="220" mass="23946">MSQYMAELNLTDRAVLIVGGGQVARRKLNGLAECGARITVAAPQIDAGIQQQAAAWGGTLRRIPFHETLLNAAPRWTLVFAATGEAALNRRIAALCNQRALLCNCADGAEESGFRVPAVIRDDPIMAAVSTGGASPALSRALKEHFQENLQPGWAELARLFGAQREAVKQALPEDAARYRFWRETALAARDRLTHAPQENARWLQQRLQAAQQDADANRA</sequence>
<dbReference type="AlphaFoldDB" id="A0A1Y2K194"/>
<evidence type="ECO:0000256" key="3">
    <source>
        <dbReference type="ARBA" id="ARBA00023002"/>
    </source>
</evidence>
<dbReference type="PANTHER" id="PTHR35330:SF1">
    <property type="entry name" value="SIROHEME BIOSYNTHESIS PROTEIN MET8"/>
    <property type="match status" value="1"/>
</dbReference>
<comment type="pathway">
    <text evidence="1">Porphyrin-containing compound metabolism; siroheme biosynthesis; sirohydrochlorin from precorrin-2: step 1/1.</text>
</comment>
<dbReference type="EC" id="1.3.1.76" evidence="2"/>
<keyword evidence="4" id="KW-0520">NAD</keyword>
<dbReference type="OrthoDB" id="9815856at2"/>
<evidence type="ECO:0000256" key="6">
    <source>
        <dbReference type="ARBA" id="ARBA00047561"/>
    </source>
</evidence>
<dbReference type="EMBL" id="LVJN01000020">
    <property type="protein sequence ID" value="OSM01396.1"/>
    <property type="molecule type" value="Genomic_DNA"/>
</dbReference>
<proteinExistence type="predicted"/>
<dbReference type="InterPro" id="IPR036291">
    <property type="entry name" value="NAD(P)-bd_dom_sf"/>
</dbReference>
<reference evidence="7 8" key="1">
    <citation type="journal article" date="2016" name="BMC Genomics">
        <title>Combined genomic and structural analyses of a cultured magnetotactic bacterium reveals its niche adaptation to a dynamic environment.</title>
        <authorList>
            <person name="Araujo A.C."/>
            <person name="Morillo V."/>
            <person name="Cypriano J."/>
            <person name="Teixeira L.C."/>
            <person name="Leao P."/>
            <person name="Lyra S."/>
            <person name="Almeida L.G."/>
            <person name="Bazylinski D.A."/>
            <person name="Vasconcellos A.T."/>
            <person name="Abreu F."/>
            <person name="Lins U."/>
        </authorList>
    </citation>
    <scope>NUCLEOTIDE SEQUENCE [LARGE SCALE GENOMIC DNA]</scope>
    <source>
        <strain evidence="7 8">IT-1</strain>
    </source>
</reference>
<protein>
    <recommendedName>
        <fullName evidence="2">precorrin-2 dehydrogenase</fullName>
        <ecNumber evidence="2">1.3.1.76</ecNumber>
    </recommendedName>
</protein>
<dbReference type="Gene3D" id="3.30.160.110">
    <property type="entry name" value="Siroheme synthase, domain 2"/>
    <property type="match status" value="1"/>
</dbReference>
<evidence type="ECO:0000256" key="2">
    <source>
        <dbReference type="ARBA" id="ARBA00012400"/>
    </source>
</evidence>
<dbReference type="SUPFAM" id="SSF51735">
    <property type="entry name" value="NAD(P)-binding Rossmann-fold domains"/>
    <property type="match status" value="1"/>
</dbReference>